<dbReference type="FunFam" id="3.30.40.10:FF:000287">
    <property type="entry name" value="RING finger membrane protein"/>
    <property type="match status" value="1"/>
</dbReference>
<keyword evidence="10" id="KW-0862">Zinc</keyword>
<evidence type="ECO:0000256" key="7">
    <source>
        <dbReference type="ARBA" id="ARBA00022723"/>
    </source>
</evidence>
<feature type="transmembrane region" description="Helical" evidence="14">
    <location>
        <begin position="106"/>
        <end position="130"/>
    </location>
</feature>
<gene>
    <name evidence="16" type="ORF">DFH94DRAFT_635685</name>
</gene>
<feature type="compositionally biased region" description="Acidic residues" evidence="13">
    <location>
        <begin position="524"/>
        <end position="535"/>
    </location>
</feature>
<dbReference type="InterPro" id="IPR056521">
    <property type="entry name" value="MARCHF6-like_C"/>
</dbReference>
<evidence type="ECO:0000256" key="12">
    <source>
        <dbReference type="ARBA" id="ARBA00023136"/>
    </source>
</evidence>
<dbReference type="InterPro" id="IPR013083">
    <property type="entry name" value="Znf_RING/FYVE/PHD"/>
</dbReference>
<accession>A0A9P5MRM0</accession>
<feature type="region of interest" description="Disordered" evidence="13">
    <location>
        <begin position="254"/>
        <end position="326"/>
    </location>
</feature>
<evidence type="ECO:0000256" key="10">
    <source>
        <dbReference type="ARBA" id="ARBA00022833"/>
    </source>
</evidence>
<evidence type="ECO:0000313" key="16">
    <source>
        <dbReference type="EMBL" id="KAF8475391.1"/>
    </source>
</evidence>
<evidence type="ECO:0000256" key="14">
    <source>
        <dbReference type="SAM" id="Phobius"/>
    </source>
</evidence>
<feature type="compositionally biased region" description="Low complexity" evidence="13">
    <location>
        <begin position="428"/>
        <end position="442"/>
    </location>
</feature>
<evidence type="ECO:0000256" key="13">
    <source>
        <dbReference type="SAM" id="MobiDB-lite"/>
    </source>
</evidence>
<dbReference type="GO" id="GO:0036503">
    <property type="term" value="P:ERAD pathway"/>
    <property type="evidence" value="ECO:0007669"/>
    <property type="project" value="TreeGrafter"/>
</dbReference>
<feature type="transmembrane region" description="Helical" evidence="14">
    <location>
        <begin position="962"/>
        <end position="981"/>
    </location>
</feature>
<dbReference type="GO" id="GO:0061630">
    <property type="term" value="F:ubiquitin protein ligase activity"/>
    <property type="evidence" value="ECO:0007669"/>
    <property type="project" value="UniProtKB-EC"/>
</dbReference>
<evidence type="ECO:0000259" key="15">
    <source>
        <dbReference type="PROSITE" id="PS51292"/>
    </source>
</evidence>
<evidence type="ECO:0000256" key="8">
    <source>
        <dbReference type="ARBA" id="ARBA00022771"/>
    </source>
</evidence>
<comment type="catalytic activity">
    <reaction evidence="1">
        <text>S-ubiquitinyl-[E2 ubiquitin-conjugating enzyme]-L-cysteine + [acceptor protein]-L-lysine = [E2 ubiquitin-conjugating enzyme]-L-cysteine + N(6)-ubiquitinyl-[acceptor protein]-L-lysine.</text>
        <dbReference type="EC" id="2.3.2.27"/>
    </reaction>
</comment>
<feature type="region of interest" description="Disordered" evidence="13">
    <location>
        <begin position="516"/>
        <end position="559"/>
    </location>
</feature>
<keyword evidence="5" id="KW-0808">Transferase</keyword>
<feature type="transmembrane region" description="Helical" evidence="14">
    <location>
        <begin position="1151"/>
        <end position="1172"/>
    </location>
</feature>
<feature type="transmembrane region" description="Helical" evidence="14">
    <location>
        <begin position="806"/>
        <end position="827"/>
    </location>
</feature>
<dbReference type="GO" id="GO:0008270">
    <property type="term" value="F:zinc ion binding"/>
    <property type="evidence" value="ECO:0007669"/>
    <property type="project" value="UniProtKB-KW"/>
</dbReference>
<comment type="subcellular location">
    <subcellularLocation>
        <location evidence="2">Membrane</location>
        <topology evidence="2">Multi-pass membrane protein</topology>
    </subcellularLocation>
</comment>
<dbReference type="Pfam" id="PF12906">
    <property type="entry name" value="RINGv"/>
    <property type="match status" value="1"/>
</dbReference>
<dbReference type="Pfam" id="PF23113">
    <property type="entry name" value="MARCHF6_C"/>
    <property type="match status" value="1"/>
</dbReference>
<keyword evidence="9" id="KW-0833">Ubl conjugation pathway</keyword>
<dbReference type="PANTHER" id="PTHR13145">
    <property type="entry name" value="SSM4 PROTEIN"/>
    <property type="match status" value="1"/>
</dbReference>
<feature type="compositionally biased region" description="Acidic residues" evidence="13">
    <location>
        <begin position="542"/>
        <end position="551"/>
    </location>
</feature>
<keyword evidence="6 14" id="KW-0812">Transmembrane</keyword>
<dbReference type="SUPFAM" id="SSF57850">
    <property type="entry name" value="RING/U-box"/>
    <property type="match status" value="1"/>
</dbReference>
<evidence type="ECO:0000256" key="11">
    <source>
        <dbReference type="ARBA" id="ARBA00022989"/>
    </source>
</evidence>
<feature type="compositionally biased region" description="Basic and acidic residues" evidence="13">
    <location>
        <begin position="1421"/>
        <end position="1431"/>
    </location>
</feature>
<feature type="transmembrane region" description="Helical" evidence="14">
    <location>
        <begin position="640"/>
        <end position="661"/>
    </location>
</feature>
<feature type="transmembrane region" description="Helical" evidence="14">
    <location>
        <begin position="210"/>
        <end position="230"/>
    </location>
</feature>
<protein>
    <recommendedName>
        <fullName evidence="4">RING-type E3 ubiquitin transferase</fullName>
        <ecNumber evidence="4">2.3.2.27</ecNumber>
    </recommendedName>
</protein>
<sequence>MTDGGPNTEHEYDSLVKSVVEADTDQDTCRICSAPAEPDQPLFHPCKCSGTIRYIHQDCLTTWLSHSKKKTCDVCKHSYSFTKVYADDMPRHLPVILLIRKLAQQVAFAILFCVRAIIVSFVWLAILPWVTVWTWRMYFAMGNSTAWWISARPRSPSSSPSSFFFYNLTSRSQFNSTATNTTRRSSNDTDAPTWSGLLAHPLLRSVSADIFTGQIIATLIVLVFIAVFLLREWISQNARPGVFEEGDPAIVAEREAEQERERQQQRLREQVRPAIDIQLRRRQHAEAERLPRTREGDSHQPDPSRRHPDQPSQLPSQRAHELRAARQERLRAAEKRRLFALASTSSAGELQGSSSQDDGMPPSRPLPFPITPTTPHLQVLPTQLAGSASSHRNVSPPSPPSSLTQLPFDPSLPPAAAIPIPRRPPMPNTTLPTPTSGPPTLLRSNGDSTPPASPSLATYQPPEEFQEGSARRGYFDGIEEGEGEVDNDKEKINTESFERDAPLFFKDDLIIVQHSGKESRLNAEEEEEEEDDEGDLPGLLADSDEDGEEDARELRGAARRGQRRAAWGPEWVDAGRADLADEDVLGEADDEGDDAEGDDVDDVALAAQLADEDMAVEDDMEGALEAIGMRGPLYVVAQNAALMIFVLDTAVGLGVWLPFTFGKSTALLSLDPRRALQVLHWPIRVIRIVTDPVVDSIFLVISYLILPSIARILDGFLTAAFWALSAVVPGDALQKSARFVDTTFPAEPSSNSTPSIITRLLESKRPIVVAAEPYVEALGKQARTSSYQVATGWTRMALGDGTGERVFAIALGYAVIGLLMAFYLNVFTVGSVKSAGRAVRSAVRQQLLVVKATTFIIIELVLFPLGCGINLDLCSIWLFPEASLQSRVAFFQYAPLTAIFYHWVVGTMFMYQFAMLLAGCRTIMRPGAMWFIKDPSDQNFHPIRDILERPALVQLRKLSVSAIMYGLVVACGVGSIGGLMRLGSGIVLPLRWKPREPLSDVPIDLLFLHILLPYTLRFFRPRKVIRKTSITIWKYLCARLRLTSYMFGGRHPEEERDLPHISWPRFGNSGSKVADGVLPFHGSYRRVPNSDNVAVPRDMRATVRVDVNGIPIDDEARELIAAQDAEAEKAKRIPKEDYTVVYIPPHFQYRIGIFIFALWVIGCVFVTAAVSAPILLGRGVFNLFTERQMHDGYSFLVGFYALWGCWVVGHAVERMDKRRQRRSADDARGNWPLYFLKRSVLWLTKISYIVFSVGIVIPALLGLVVELYIVMPIRLSLNPDLVPNVRVVDMWALGIVYAKIVLHANRLRPLNWISAGFNHIEAHGWTNPEPFSATAEVIAPLFVGLVGMLALPPAIVVVLPRAVPVQVDQRFILMHVYPGIFAAAGLIRLGITGSGMLSRWSQSIRDTEFLVEMRLRNYEQDKESEKKREVKGGGGDADGVVDTEGFMGLATAD</sequence>
<keyword evidence="11 14" id="KW-1133">Transmembrane helix</keyword>
<dbReference type="EMBL" id="WHVB01000016">
    <property type="protein sequence ID" value="KAF8475391.1"/>
    <property type="molecule type" value="Genomic_DNA"/>
</dbReference>
<feature type="transmembrane region" description="Helical" evidence="14">
    <location>
        <begin position="848"/>
        <end position="879"/>
    </location>
</feature>
<feature type="compositionally biased region" description="Pro residues" evidence="13">
    <location>
        <begin position="362"/>
        <end position="372"/>
    </location>
</feature>
<reference evidence="16" key="1">
    <citation type="submission" date="2019-10" db="EMBL/GenBank/DDBJ databases">
        <authorList>
            <consortium name="DOE Joint Genome Institute"/>
            <person name="Kuo A."/>
            <person name="Miyauchi S."/>
            <person name="Kiss E."/>
            <person name="Drula E."/>
            <person name="Kohler A."/>
            <person name="Sanchez-Garcia M."/>
            <person name="Andreopoulos B."/>
            <person name="Barry K.W."/>
            <person name="Bonito G."/>
            <person name="Buee M."/>
            <person name="Carver A."/>
            <person name="Chen C."/>
            <person name="Cichocki N."/>
            <person name="Clum A."/>
            <person name="Culley D."/>
            <person name="Crous P.W."/>
            <person name="Fauchery L."/>
            <person name="Girlanda M."/>
            <person name="Hayes R."/>
            <person name="Keri Z."/>
            <person name="LaButti K."/>
            <person name="Lipzen A."/>
            <person name="Lombard V."/>
            <person name="Magnuson J."/>
            <person name="Maillard F."/>
            <person name="Morin E."/>
            <person name="Murat C."/>
            <person name="Nolan M."/>
            <person name="Ohm R."/>
            <person name="Pangilinan J."/>
            <person name="Pereira M."/>
            <person name="Perotto S."/>
            <person name="Peter M."/>
            <person name="Riley R."/>
            <person name="Sitrit Y."/>
            <person name="Stielow B."/>
            <person name="Szollosi G."/>
            <person name="Zifcakova L."/>
            <person name="Stursova M."/>
            <person name="Spatafora J.W."/>
            <person name="Tedersoo L."/>
            <person name="Vaario L.-M."/>
            <person name="Yamada A."/>
            <person name="Yan M."/>
            <person name="Wang P."/>
            <person name="Xu J."/>
            <person name="Bruns T."/>
            <person name="Baldrian P."/>
            <person name="Vilgalys R."/>
            <person name="Henrissat B."/>
            <person name="Grigoriev I.V."/>
            <person name="Hibbett D."/>
            <person name="Nagy L.G."/>
            <person name="Martin F.M."/>
        </authorList>
    </citation>
    <scope>NUCLEOTIDE SEQUENCE</scope>
    <source>
        <strain evidence="16">Prilba</strain>
    </source>
</reference>
<feature type="transmembrane region" description="Helical" evidence="14">
    <location>
        <begin position="1371"/>
        <end position="1391"/>
    </location>
</feature>
<feature type="region of interest" description="Disordered" evidence="13">
    <location>
        <begin position="1421"/>
        <end position="1453"/>
    </location>
</feature>
<keyword evidence="17" id="KW-1185">Reference proteome</keyword>
<evidence type="ECO:0000256" key="4">
    <source>
        <dbReference type="ARBA" id="ARBA00012483"/>
    </source>
</evidence>
<dbReference type="Proteomes" id="UP000759537">
    <property type="component" value="Unassembled WGS sequence"/>
</dbReference>
<feature type="compositionally biased region" description="Basic and acidic residues" evidence="13">
    <location>
        <begin position="254"/>
        <end position="271"/>
    </location>
</feature>
<dbReference type="CDD" id="cd16702">
    <property type="entry name" value="RING_CH-C4HC3_MARCH6"/>
    <property type="match status" value="1"/>
</dbReference>
<feature type="transmembrane region" description="Helical" evidence="14">
    <location>
        <begin position="899"/>
        <end position="920"/>
    </location>
</feature>
<keyword evidence="8" id="KW-0863">Zinc-finger</keyword>
<feature type="region of interest" description="Disordered" evidence="13">
    <location>
        <begin position="342"/>
        <end position="495"/>
    </location>
</feature>
<evidence type="ECO:0000256" key="2">
    <source>
        <dbReference type="ARBA" id="ARBA00004141"/>
    </source>
</evidence>
<feature type="compositionally biased region" description="Basic and acidic residues" evidence="13">
    <location>
        <begin position="486"/>
        <end position="495"/>
    </location>
</feature>
<feature type="compositionally biased region" description="Basic and acidic residues" evidence="13">
    <location>
        <begin position="284"/>
        <end position="309"/>
    </location>
</feature>
<comment type="pathway">
    <text evidence="3">Protein modification; protein ubiquitination.</text>
</comment>
<evidence type="ECO:0000313" key="17">
    <source>
        <dbReference type="Proteomes" id="UP000759537"/>
    </source>
</evidence>
<feature type="compositionally biased region" description="Polar residues" evidence="13">
    <location>
        <begin position="343"/>
        <end position="357"/>
    </location>
</feature>
<dbReference type="OrthoDB" id="264354at2759"/>
<keyword evidence="7" id="KW-0479">Metal-binding</keyword>
<dbReference type="Gene3D" id="3.30.40.10">
    <property type="entry name" value="Zinc/RING finger domain, C3HC4 (zinc finger)"/>
    <property type="match status" value="1"/>
</dbReference>
<dbReference type="EC" id="2.3.2.27" evidence="4"/>
<reference evidence="16" key="2">
    <citation type="journal article" date="2020" name="Nat. Commun.">
        <title>Large-scale genome sequencing of mycorrhizal fungi provides insights into the early evolution of symbiotic traits.</title>
        <authorList>
            <person name="Miyauchi S."/>
            <person name="Kiss E."/>
            <person name="Kuo A."/>
            <person name="Drula E."/>
            <person name="Kohler A."/>
            <person name="Sanchez-Garcia M."/>
            <person name="Morin E."/>
            <person name="Andreopoulos B."/>
            <person name="Barry K.W."/>
            <person name="Bonito G."/>
            <person name="Buee M."/>
            <person name="Carver A."/>
            <person name="Chen C."/>
            <person name="Cichocki N."/>
            <person name="Clum A."/>
            <person name="Culley D."/>
            <person name="Crous P.W."/>
            <person name="Fauchery L."/>
            <person name="Girlanda M."/>
            <person name="Hayes R.D."/>
            <person name="Keri Z."/>
            <person name="LaButti K."/>
            <person name="Lipzen A."/>
            <person name="Lombard V."/>
            <person name="Magnuson J."/>
            <person name="Maillard F."/>
            <person name="Murat C."/>
            <person name="Nolan M."/>
            <person name="Ohm R.A."/>
            <person name="Pangilinan J."/>
            <person name="Pereira M.F."/>
            <person name="Perotto S."/>
            <person name="Peter M."/>
            <person name="Pfister S."/>
            <person name="Riley R."/>
            <person name="Sitrit Y."/>
            <person name="Stielow J.B."/>
            <person name="Szollosi G."/>
            <person name="Zifcakova L."/>
            <person name="Stursova M."/>
            <person name="Spatafora J.W."/>
            <person name="Tedersoo L."/>
            <person name="Vaario L.M."/>
            <person name="Yamada A."/>
            <person name="Yan M."/>
            <person name="Wang P."/>
            <person name="Xu J."/>
            <person name="Bruns T."/>
            <person name="Baldrian P."/>
            <person name="Vilgalys R."/>
            <person name="Dunand C."/>
            <person name="Henrissat B."/>
            <person name="Grigoriev I.V."/>
            <person name="Hibbett D."/>
            <person name="Nagy L.G."/>
            <person name="Martin F.M."/>
        </authorList>
    </citation>
    <scope>NUCLEOTIDE SEQUENCE</scope>
    <source>
        <strain evidence="16">Prilba</strain>
    </source>
</reference>
<evidence type="ECO:0000256" key="1">
    <source>
        <dbReference type="ARBA" id="ARBA00000900"/>
    </source>
</evidence>
<dbReference type="PROSITE" id="PS51292">
    <property type="entry name" value="ZF_RING_CH"/>
    <property type="match status" value="1"/>
</dbReference>
<dbReference type="InterPro" id="IPR011016">
    <property type="entry name" value="Znf_RING-CH"/>
</dbReference>
<feature type="transmembrane region" description="Helical" evidence="14">
    <location>
        <begin position="1337"/>
        <end position="1359"/>
    </location>
</feature>
<feature type="compositionally biased region" description="Polar residues" evidence="13">
    <location>
        <begin position="373"/>
        <end position="393"/>
    </location>
</feature>
<evidence type="ECO:0000256" key="3">
    <source>
        <dbReference type="ARBA" id="ARBA00004906"/>
    </source>
</evidence>
<feature type="domain" description="RING-CH-type" evidence="15">
    <location>
        <begin position="21"/>
        <end position="82"/>
    </location>
</feature>
<keyword evidence="12 14" id="KW-0472">Membrane</keyword>
<feature type="transmembrane region" description="Helical" evidence="14">
    <location>
        <begin position="1246"/>
        <end position="1271"/>
    </location>
</feature>
<name>A0A9P5MRM0_9AGAM</name>
<comment type="caution">
    <text evidence="16">The sequence shown here is derived from an EMBL/GenBank/DDBJ whole genome shotgun (WGS) entry which is preliminary data.</text>
</comment>
<feature type="transmembrane region" description="Helical" evidence="14">
    <location>
        <begin position="1192"/>
        <end position="1212"/>
    </location>
</feature>
<dbReference type="PANTHER" id="PTHR13145:SF0">
    <property type="entry name" value="E3 UBIQUITIN-PROTEIN LIGASE MARCHF6"/>
    <property type="match status" value="1"/>
</dbReference>
<feature type="transmembrane region" description="Helical" evidence="14">
    <location>
        <begin position="1001"/>
        <end position="1019"/>
    </location>
</feature>
<dbReference type="GO" id="GO:0005789">
    <property type="term" value="C:endoplasmic reticulum membrane"/>
    <property type="evidence" value="ECO:0007669"/>
    <property type="project" value="TreeGrafter"/>
</dbReference>
<dbReference type="SMART" id="SM00744">
    <property type="entry name" value="RINGv"/>
    <property type="match status" value="1"/>
</dbReference>
<feature type="compositionally biased region" description="Polar residues" evidence="13">
    <location>
        <begin position="443"/>
        <end position="458"/>
    </location>
</feature>
<organism evidence="16 17">
    <name type="scientific">Russula ochroleuca</name>
    <dbReference type="NCBI Taxonomy" id="152965"/>
    <lineage>
        <taxon>Eukaryota</taxon>
        <taxon>Fungi</taxon>
        <taxon>Dikarya</taxon>
        <taxon>Basidiomycota</taxon>
        <taxon>Agaricomycotina</taxon>
        <taxon>Agaricomycetes</taxon>
        <taxon>Russulales</taxon>
        <taxon>Russulaceae</taxon>
        <taxon>Russula</taxon>
    </lineage>
</organism>
<evidence type="ECO:0000256" key="6">
    <source>
        <dbReference type="ARBA" id="ARBA00022692"/>
    </source>
</evidence>
<evidence type="ECO:0000256" key="9">
    <source>
        <dbReference type="ARBA" id="ARBA00022786"/>
    </source>
</evidence>
<proteinExistence type="predicted"/>
<evidence type="ECO:0000256" key="5">
    <source>
        <dbReference type="ARBA" id="ARBA00022679"/>
    </source>
</evidence>